<keyword evidence="1" id="KW-0732">Signal</keyword>
<keyword evidence="3" id="KW-1185">Reference proteome</keyword>
<evidence type="ECO:0000256" key="1">
    <source>
        <dbReference type="SAM" id="SignalP"/>
    </source>
</evidence>
<comment type="caution">
    <text evidence="2">The sequence shown here is derived from an EMBL/GenBank/DDBJ whole genome shotgun (WGS) entry which is preliminary data.</text>
</comment>
<feature type="signal peptide" evidence="1">
    <location>
        <begin position="1"/>
        <end position="27"/>
    </location>
</feature>
<dbReference type="Proteomes" id="UP000593567">
    <property type="component" value="Unassembled WGS sequence"/>
</dbReference>
<organism evidence="2 3">
    <name type="scientific">Bugula neritina</name>
    <name type="common">Brown bryozoan</name>
    <name type="synonym">Sertularia neritina</name>
    <dbReference type="NCBI Taxonomy" id="10212"/>
    <lineage>
        <taxon>Eukaryota</taxon>
        <taxon>Metazoa</taxon>
        <taxon>Spiralia</taxon>
        <taxon>Lophotrochozoa</taxon>
        <taxon>Bryozoa</taxon>
        <taxon>Gymnolaemata</taxon>
        <taxon>Cheilostomatida</taxon>
        <taxon>Flustrina</taxon>
        <taxon>Buguloidea</taxon>
        <taxon>Bugulidae</taxon>
        <taxon>Bugula</taxon>
    </lineage>
</organism>
<reference evidence="2" key="1">
    <citation type="submission" date="2020-06" db="EMBL/GenBank/DDBJ databases">
        <title>Draft genome of Bugula neritina, a colonial animal packing powerful symbionts and potential medicines.</title>
        <authorList>
            <person name="Rayko M."/>
        </authorList>
    </citation>
    <scope>NUCLEOTIDE SEQUENCE [LARGE SCALE GENOMIC DNA]</scope>
    <source>
        <strain evidence="2">Kwan_BN1</strain>
    </source>
</reference>
<evidence type="ECO:0008006" key="4">
    <source>
        <dbReference type="Google" id="ProtNLM"/>
    </source>
</evidence>
<evidence type="ECO:0000313" key="2">
    <source>
        <dbReference type="EMBL" id="KAF6029111.1"/>
    </source>
</evidence>
<proteinExistence type="predicted"/>
<name>A0A7J7JTZ3_BUGNE</name>
<gene>
    <name evidence="2" type="ORF">EB796_012605</name>
</gene>
<dbReference type="EMBL" id="VXIV02001855">
    <property type="protein sequence ID" value="KAF6029111.1"/>
    <property type="molecule type" value="Genomic_DNA"/>
</dbReference>
<dbReference type="AlphaFoldDB" id="A0A7J7JTZ3"/>
<feature type="chain" id="PRO_5029613364" description="Secreted protein" evidence="1">
    <location>
        <begin position="28"/>
        <end position="70"/>
    </location>
</feature>
<sequence>MPITVHSALQLVTVAVVTVMDSQHALPAPGVKWLLDIQQNRVNNNTALYLFDLYSPYVCKSSFTKNLFNI</sequence>
<evidence type="ECO:0000313" key="3">
    <source>
        <dbReference type="Proteomes" id="UP000593567"/>
    </source>
</evidence>
<protein>
    <recommendedName>
        <fullName evidence="4">Secreted protein</fullName>
    </recommendedName>
</protein>
<accession>A0A7J7JTZ3</accession>